<proteinExistence type="inferred from homology"/>
<gene>
    <name evidence="13" type="ORF">FAGAP_12308</name>
</gene>
<evidence type="ECO:0000256" key="10">
    <source>
        <dbReference type="ARBA" id="ARBA00023180"/>
    </source>
</evidence>
<keyword evidence="5" id="KW-0249">Electron transport</keyword>
<evidence type="ECO:0000259" key="12">
    <source>
        <dbReference type="PROSITE" id="PS51384"/>
    </source>
</evidence>
<evidence type="ECO:0000256" key="3">
    <source>
        <dbReference type="ARBA" id="ARBA00022448"/>
    </source>
</evidence>
<dbReference type="GO" id="GO:0005886">
    <property type="term" value="C:plasma membrane"/>
    <property type="evidence" value="ECO:0007669"/>
    <property type="project" value="TreeGrafter"/>
</dbReference>
<feature type="chain" id="PRO_5040335361" evidence="11">
    <location>
        <begin position="22"/>
        <end position="662"/>
    </location>
</feature>
<evidence type="ECO:0000256" key="7">
    <source>
        <dbReference type="ARBA" id="ARBA00023002"/>
    </source>
</evidence>
<comment type="caution">
    <text evidence="13">The sequence shown here is derived from an EMBL/GenBank/DDBJ whole genome shotgun (WGS) entry which is preliminary data.</text>
</comment>
<dbReference type="SFLD" id="SFLDS00052">
    <property type="entry name" value="Ferric_Reductase_Domain"/>
    <property type="match status" value="1"/>
</dbReference>
<dbReference type="Proteomes" id="UP000737391">
    <property type="component" value="Unassembled WGS sequence"/>
</dbReference>
<sequence>MWYWGLCLLAVSCLYNSEVLATPDHCGKACRQTFRTLRFVDAPPGVFFTVQECTSLIYHTSLHLCWEMHCAEDIWQAESASMNLTCYDISGSYLPPHNIINNLTDHDIEAITRFNATSPDRSHVHGALMLPSQSYYDLWVRTLEAYDYIWDYHNYYGWAMGMFWGLVVGVGSANRALGQTFSSLGRNRSWVRRHIILPATLGRRCVQDYGGWGTLPPRIQTLTLILFVIVNIACTIHGYDIFEGYGYYPSIWTQVLRHVSDRTGILSFANFPLIWLFGLRNNTVIWLTGWDFKTYNNFHRWVVGGNASVKYGHLPFGGLESLPQYSSVYWWEHRYFGHVSIFSGAYDPLVWVPALIWLLDRVIRGLRIMAFNPKFWDTKALITYNEDTHMIRVTVPNSSSLYSIEPGTFYYIMVLNQRNFWESHPFTVATISGPGRCDTDTLGENAPLLDYRSSGELRPPLKKSQRQMTFLIRPYDSFTSRLREYAEEERPKPTTVRLAVDGPYGKTLPLKRFKKVLFIVGGSGIAVPLSYLQKLTTSSNKPSRIEVHWAVRQSAFAVDVMNHELSDILGNDRVEINIYLTAGGVDGRMACDETIYRLAKWRSTRLNVEQIIDRALEDGDKGSIAVVTSGPAKMADESRRVVAANTVPSCPHIEYFEESFQW</sequence>
<dbReference type="SUPFAM" id="SSF52343">
    <property type="entry name" value="Ferredoxin reductase-like, C-terminal NADP-linked domain"/>
    <property type="match status" value="1"/>
</dbReference>
<feature type="domain" description="FAD-binding FR-type" evidence="12">
    <location>
        <begin position="355"/>
        <end position="510"/>
    </location>
</feature>
<keyword evidence="9" id="KW-0472">Membrane</keyword>
<accession>A0A9P5B409</accession>
<evidence type="ECO:0000256" key="2">
    <source>
        <dbReference type="ARBA" id="ARBA00006278"/>
    </source>
</evidence>
<dbReference type="Pfam" id="PF08022">
    <property type="entry name" value="FAD_binding_8"/>
    <property type="match status" value="1"/>
</dbReference>
<dbReference type="GO" id="GO:0000293">
    <property type="term" value="F:ferric-chelate reductase activity"/>
    <property type="evidence" value="ECO:0007669"/>
    <property type="project" value="UniProtKB-ARBA"/>
</dbReference>
<dbReference type="PROSITE" id="PS51384">
    <property type="entry name" value="FAD_FR"/>
    <property type="match status" value="1"/>
</dbReference>
<dbReference type="GO" id="GO:0006879">
    <property type="term" value="P:intracellular iron ion homeostasis"/>
    <property type="evidence" value="ECO:0007669"/>
    <property type="project" value="TreeGrafter"/>
</dbReference>
<dbReference type="EMBL" id="LUFC02001280">
    <property type="protein sequence ID" value="KAF4478581.1"/>
    <property type="molecule type" value="Genomic_DNA"/>
</dbReference>
<keyword evidence="11" id="KW-0732">Signal</keyword>
<evidence type="ECO:0000256" key="5">
    <source>
        <dbReference type="ARBA" id="ARBA00022982"/>
    </source>
</evidence>
<dbReference type="Pfam" id="PF01794">
    <property type="entry name" value="Ferric_reduct"/>
    <property type="match status" value="1"/>
</dbReference>
<dbReference type="AlphaFoldDB" id="A0A9P5B409"/>
<evidence type="ECO:0000256" key="4">
    <source>
        <dbReference type="ARBA" id="ARBA00022692"/>
    </source>
</evidence>
<keyword evidence="4" id="KW-0812">Transmembrane</keyword>
<dbReference type="InterPro" id="IPR013112">
    <property type="entry name" value="FAD-bd_8"/>
</dbReference>
<dbReference type="InterPro" id="IPR051410">
    <property type="entry name" value="Ferric/Cupric_Reductase"/>
</dbReference>
<evidence type="ECO:0000256" key="6">
    <source>
        <dbReference type="ARBA" id="ARBA00022989"/>
    </source>
</evidence>
<dbReference type="InterPro" id="IPR013121">
    <property type="entry name" value="Fe_red_NAD-bd_6"/>
</dbReference>
<evidence type="ECO:0000256" key="11">
    <source>
        <dbReference type="SAM" id="SignalP"/>
    </source>
</evidence>
<keyword evidence="7" id="KW-0560">Oxidoreductase</keyword>
<keyword evidence="10" id="KW-0325">Glycoprotein</keyword>
<reference evidence="13" key="1">
    <citation type="submission" date="2020-01" db="EMBL/GenBank/DDBJ databases">
        <title>Identification and distribution of gene clusters putatively required for synthesis of sphingolipid metabolism inhibitors in phylogenetically diverse species of the filamentous fungus Fusarium.</title>
        <authorList>
            <person name="Kim H.-S."/>
            <person name="Busman M."/>
            <person name="Brown D.W."/>
            <person name="Divon H."/>
            <person name="Uhlig S."/>
            <person name="Proctor R.H."/>
        </authorList>
    </citation>
    <scope>NUCLEOTIDE SEQUENCE</scope>
    <source>
        <strain evidence="13">NRRL 31653</strain>
    </source>
</reference>
<name>A0A9P5B409_9HYPO</name>
<keyword evidence="6" id="KW-1133">Transmembrane helix</keyword>
<organism evidence="13 14">
    <name type="scientific">Fusarium agapanthi</name>
    <dbReference type="NCBI Taxonomy" id="1803897"/>
    <lineage>
        <taxon>Eukaryota</taxon>
        <taxon>Fungi</taxon>
        <taxon>Dikarya</taxon>
        <taxon>Ascomycota</taxon>
        <taxon>Pezizomycotina</taxon>
        <taxon>Sordariomycetes</taxon>
        <taxon>Hypocreomycetidae</taxon>
        <taxon>Hypocreales</taxon>
        <taxon>Nectriaceae</taxon>
        <taxon>Fusarium</taxon>
        <taxon>Fusarium fujikuroi species complex</taxon>
    </lineage>
</organism>
<keyword evidence="14" id="KW-1185">Reference proteome</keyword>
<evidence type="ECO:0000256" key="8">
    <source>
        <dbReference type="ARBA" id="ARBA00023065"/>
    </source>
</evidence>
<keyword evidence="8" id="KW-0406">Ion transport</keyword>
<dbReference type="GO" id="GO:0006826">
    <property type="term" value="P:iron ion transport"/>
    <property type="evidence" value="ECO:0007669"/>
    <property type="project" value="TreeGrafter"/>
</dbReference>
<comment type="similarity">
    <text evidence="2">Belongs to the ferric reductase (FRE) family.</text>
</comment>
<feature type="signal peptide" evidence="11">
    <location>
        <begin position="1"/>
        <end position="21"/>
    </location>
</feature>
<evidence type="ECO:0000256" key="9">
    <source>
        <dbReference type="ARBA" id="ARBA00023136"/>
    </source>
</evidence>
<keyword evidence="3" id="KW-0813">Transport</keyword>
<dbReference type="PANTHER" id="PTHR32361:SF9">
    <property type="entry name" value="FERRIC REDUCTASE TRANSMEMBRANE COMPONENT 3-RELATED"/>
    <property type="match status" value="1"/>
</dbReference>
<dbReference type="PANTHER" id="PTHR32361">
    <property type="entry name" value="FERRIC/CUPRIC REDUCTASE TRANSMEMBRANE COMPONENT"/>
    <property type="match status" value="1"/>
</dbReference>
<dbReference type="GO" id="GO:0015677">
    <property type="term" value="P:copper ion import"/>
    <property type="evidence" value="ECO:0007669"/>
    <property type="project" value="TreeGrafter"/>
</dbReference>
<protein>
    <submittedName>
        <fullName evidence="13">Ferric-chelate reductase</fullName>
    </submittedName>
</protein>
<dbReference type="OrthoDB" id="167398at2759"/>
<evidence type="ECO:0000313" key="13">
    <source>
        <dbReference type="EMBL" id="KAF4478581.1"/>
    </source>
</evidence>
<dbReference type="InterPro" id="IPR039261">
    <property type="entry name" value="FNR_nucleotide-bd"/>
</dbReference>
<dbReference type="CDD" id="cd06186">
    <property type="entry name" value="NOX_Duox_like_FAD_NADP"/>
    <property type="match status" value="1"/>
</dbReference>
<evidence type="ECO:0000313" key="14">
    <source>
        <dbReference type="Proteomes" id="UP000737391"/>
    </source>
</evidence>
<evidence type="ECO:0000256" key="1">
    <source>
        <dbReference type="ARBA" id="ARBA00004141"/>
    </source>
</evidence>
<dbReference type="Gene3D" id="3.40.50.80">
    <property type="entry name" value="Nucleotide-binding domain of ferredoxin-NADP reductase (FNR) module"/>
    <property type="match status" value="1"/>
</dbReference>
<dbReference type="InterPro" id="IPR017927">
    <property type="entry name" value="FAD-bd_FR_type"/>
</dbReference>
<dbReference type="InterPro" id="IPR013130">
    <property type="entry name" value="Fe3_Rdtase_TM_dom"/>
</dbReference>
<comment type="subcellular location">
    <subcellularLocation>
        <location evidence="1">Membrane</location>
        <topology evidence="1">Multi-pass membrane protein</topology>
    </subcellularLocation>
</comment>
<dbReference type="Pfam" id="PF08030">
    <property type="entry name" value="NAD_binding_6"/>
    <property type="match status" value="1"/>
</dbReference>